<dbReference type="Pfam" id="PF03129">
    <property type="entry name" value="HGTP_anticodon"/>
    <property type="match status" value="1"/>
</dbReference>
<dbReference type="InterPro" id="IPR027031">
    <property type="entry name" value="Gly-tRNA_synthase/POLG2"/>
</dbReference>
<dbReference type="Gene3D" id="3.30.720.200">
    <property type="match status" value="1"/>
</dbReference>
<dbReference type="FunCoup" id="A0A2P6NIN7">
    <property type="interactions" value="956"/>
</dbReference>
<dbReference type="SUPFAM" id="SSF52954">
    <property type="entry name" value="Class II aaRS ABD-related"/>
    <property type="match status" value="1"/>
</dbReference>
<dbReference type="Gene3D" id="3.30.930.10">
    <property type="entry name" value="Bira Bifunctional Protein, Domain 2"/>
    <property type="match status" value="1"/>
</dbReference>
<dbReference type="PROSITE" id="PS50862">
    <property type="entry name" value="AA_TRNA_LIGASE_II"/>
    <property type="match status" value="1"/>
</dbReference>
<name>A0A2P6NIN7_9EUKA</name>
<keyword evidence="10" id="KW-0030">Aminoacyl-tRNA synthetase</keyword>
<dbReference type="CDD" id="cd00774">
    <property type="entry name" value="GlyRS-like_core"/>
    <property type="match status" value="1"/>
</dbReference>
<evidence type="ECO:0000256" key="1">
    <source>
        <dbReference type="ARBA" id="ARBA00004496"/>
    </source>
</evidence>
<evidence type="ECO:0000256" key="4">
    <source>
        <dbReference type="ARBA" id="ARBA00012829"/>
    </source>
</evidence>
<dbReference type="AlphaFoldDB" id="A0A2P6NIN7"/>
<feature type="domain" description="Aminoacyl-transfer RNA synthetases class-II family profile" evidence="12">
    <location>
        <begin position="177"/>
        <end position="568"/>
    </location>
</feature>
<evidence type="ECO:0000256" key="8">
    <source>
        <dbReference type="ARBA" id="ARBA00022840"/>
    </source>
</evidence>
<evidence type="ECO:0000256" key="11">
    <source>
        <dbReference type="ARBA" id="ARBA00030057"/>
    </source>
</evidence>
<keyword evidence="6" id="KW-0436">Ligase</keyword>
<dbReference type="GO" id="GO:0070150">
    <property type="term" value="P:mitochondrial glycyl-tRNA aminoacylation"/>
    <property type="evidence" value="ECO:0007669"/>
    <property type="project" value="TreeGrafter"/>
</dbReference>
<accession>A0A2P6NIN7</accession>
<keyword evidence="8" id="KW-0067">ATP-binding</keyword>
<dbReference type="InterPro" id="IPR045864">
    <property type="entry name" value="aa-tRNA-synth_II/BPL/LPL"/>
</dbReference>
<comment type="similarity">
    <text evidence="2">Belongs to the class-II aminoacyl-tRNA synthetase family.</text>
</comment>
<dbReference type="FunFam" id="3.30.40.230:FF:000001">
    <property type="entry name" value="Glycine--tRNA ligase"/>
    <property type="match status" value="1"/>
</dbReference>
<dbReference type="Pfam" id="PF00587">
    <property type="entry name" value="tRNA-synt_2b"/>
    <property type="match status" value="1"/>
</dbReference>
<evidence type="ECO:0000256" key="9">
    <source>
        <dbReference type="ARBA" id="ARBA00022917"/>
    </source>
</evidence>
<evidence type="ECO:0000256" key="5">
    <source>
        <dbReference type="ARBA" id="ARBA00022490"/>
    </source>
</evidence>
<dbReference type="FunFam" id="3.30.930.10:FF:000158">
    <property type="entry name" value="Glycyl-tRNA synthetase"/>
    <property type="match status" value="1"/>
</dbReference>
<evidence type="ECO:0000256" key="10">
    <source>
        <dbReference type="ARBA" id="ARBA00023146"/>
    </source>
</evidence>
<dbReference type="EMBL" id="MDYQ01000076">
    <property type="protein sequence ID" value="PRP83801.1"/>
    <property type="molecule type" value="Genomic_DNA"/>
</dbReference>
<dbReference type="STRING" id="1890364.A0A2P6NIN7"/>
<dbReference type="Gene3D" id="3.40.50.800">
    <property type="entry name" value="Anticodon-binding domain"/>
    <property type="match status" value="1"/>
</dbReference>
<dbReference type="PANTHER" id="PTHR10745">
    <property type="entry name" value="GLYCYL-TRNA SYNTHETASE/DNA POLYMERASE SUBUNIT GAMMA-2"/>
    <property type="match status" value="1"/>
</dbReference>
<dbReference type="EC" id="6.1.1.14" evidence="4"/>
<dbReference type="FunFam" id="3.40.50.800:FF:000004">
    <property type="entry name" value="Glycine--tRNA ligase 2"/>
    <property type="match status" value="1"/>
</dbReference>
<dbReference type="InterPro" id="IPR036621">
    <property type="entry name" value="Anticodon-bd_dom_sf"/>
</dbReference>
<comment type="subcellular location">
    <subcellularLocation>
        <location evidence="1">Cytoplasm</location>
    </subcellularLocation>
</comment>
<sequence>MTFSIEKLFHQSPPIIRALTVCYRGHSLKPFSPLQTTSSVSNPRNIFQLRTKATTNSDMETNRAAFKKLLTQRFFVCPSFEIYGGIAGLYDLGPPATAIKANILNFWRQHFILNENMLEIDSTCVTPEPVLVASGHVGRFTDLMVKDLITSNCFRADHILEDRLKTLIAALKPEETDKLKELEDVSAQVDTYTEKEMDEMIKKYGVVAPETGNGLSYPEPFNLMFKTSIGPTGTVPGDSYLRPETAQGIFVNFKRLLEFNGGKLPFASAQIGQAYRNEIAPRSGLLRVREFTLAEVEHFVDPEDKSHPKFASVANVQINAFPRDLQLAEKKETTLISIGDAVKQGMINNETLGYFIARVHLFLLGCGVKPDKLRFRQHLANEMAHYAADCWDAEILNSYGWTECVGIADRSAFDLTAHTTSTKQSLTAFVEYKDGARNVEVHTPKLDKGKIGKSLGKKAQALTQYLSNLDNQAAAKLEADLKEKDSVPVTLGDETYTIQKDFISGWNKETKRVTGAHITPGVIEPSFGIGRILYSVLEQSYWLRENDEQRAVLSLPAAIAPVKVSLLPLGNRQNNLTGPFVELLSEYNISYRLDDTGASIGKRYSRADEIGIPFGITIDFQTEQDKSVTLRERDSTTQVRLQFDEVAEVLTRLVHHRIKWEDVLNKYPRVQPQA</sequence>
<dbReference type="NCBIfam" id="TIGR00389">
    <property type="entry name" value="glyS_dimeric"/>
    <property type="match status" value="1"/>
</dbReference>
<dbReference type="SUPFAM" id="SSF55681">
    <property type="entry name" value="Class II aaRS and biotin synthetases"/>
    <property type="match status" value="1"/>
</dbReference>
<dbReference type="GO" id="GO:0005739">
    <property type="term" value="C:mitochondrion"/>
    <property type="evidence" value="ECO:0007669"/>
    <property type="project" value="TreeGrafter"/>
</dbReference>
<organism evidence="13 14">
    <name type="scientific">Planoprotostelium fungivorum</name>
    <dbReference type="NCBI Taxonomy" id="1890364"/>
    <lineage>
        <taxon>Eukaryota</taxon>
        <taxon>Amoebozoa</taxon>
        <taxon>Evosea</taxon>
        <taxon>Variosea</taxon>
        <taxon>Cavosteliida</taxon>
        <taxon>Cavosteliaceae</taxon>
        <taxon>Planoprotostelium</taxon>
    </lineage>
</organism>
<keyword evidence="5" id="KW-0963">Cytoplasm</keyword>
<evidence type="ECO:0000259" key="12">
    <source>
        <dbReference type="PROSITE" id="PS50862"/>
    </source>
</evidence>
<proteinExistence type="inferred from homology"/>
<dbReference type="Gene3D" id="3.30.40.230">
    <property type="match status" value="1"/>
</dbReference>
<dbReference type="InParanoid" id="A0A2P6NIN7"/>
<evidence type="ECO:0000256" key="2">
    <source>
        <dbReference type="ARBA" id="ARBA00008226"/>
    </source>
</evidence>
<dbReference type="InterPro" id="IPR004154">
    <property type="entry name" value="Anticodon-bd"/>
</dbReference>
<comment type="caution">
    <text evidence="13">The sequence shown here is derived from an EMBL/GenBank/DDBJ whole genome shotgun (WGS) entry which is preliminary data.</text>
</comment>
<dbReference type="FunFam" id="3.30.930.10:FF:000010">
    <property type="entry name" value="Glycyl-tRNA synthetase 1"/>
    <property type="match status" value="1"/>
</dbReference>
<dbReference type="InterPro" id="IPR033731">
    <property type="entry name" value="GlyRS-like_core"/>
</dbReference>
<protein>
    <recommendedName>
        <fullName evidence="4">glycine--tRNA ligase</fullName>
        <ecNumber evidence="4">6.1.1.14</ecNumber>
    </recommendedName>
    <alternativeName>
        <fullName evidence="11">Diadenosine tetraphosphate synthetase</fullName>
    </alternativeName>
</protein>
<keyword evidence="7" id="KW-0547">Nucleotide-binding</keyword>
<keyword evidence="14" id="KW-1185">Reference proteome</keyword>
<dbReference type="PANTHER" id="PTHR10745:SF0">
    <property type="entry name" value="GLYCINE--TRNA LIGASE"/>
    <property type="match status" value="1"/>
</dbReference>
<dbReference type="GO" id="GO:0005524">
    <property type="term" value="F:ATP binding"/>
    <property type="evidence" value="ECO:0007669"/>
    <property type="project" value="UniProtKB-KW"/>
</dbReference>
<evidence type="ECO:0000256" key="6">
    <source>
        <dbReference type="ARBA" id="ARBA00022598"/>
    </source>
</evidence>
<dbReference type="NCBIfam" id="NF003211">
    <property type="entry name" value="PRK04173.1"/>
    <property type="match status" value="1"/>
</dbReference>
<dbReference type="InterPro" id="IPR002315">
    <property type="entry name" value="tRNA-synt_gly"/>
</dbReference>
<reference evidence="13 14" key="1">
    <citation type="journal article" date="2018" name="Genome Biol. Evol.">
        <title>Multiple Roots of Fruiting Body Formation in Amoebozoa.</title>
        <authorList>
            <person name="Hillmann F."/>
            <person name="Forbes G."/>
            <person name="Novohradska S."/>
            <person name="Ferling I."/>
            <person name="Riege K."/>
            <person name="Groth M."/>
            <person name="Westermann M."/>
            <person name="Marz M."/>
            <person name="Spaller T."/>
            <person name="Winckler T."/>
            <person name="Schaap P."/>
            <person name="Glockner G."/>
        </authorList>
    </citation>
    <scope>NUCLEOTIDE SEQUENCE [LARGE SCALE GENOMIC DNA]</scope>
    <source>
        <strain evidence="13 14">Jena</strain>
    </source>
</reference>
<evidence type="ECO:0000313" key="13">
    <source>
        <dbReference type="EMBL" id="PRP83801.1"/>
    </source>
</evidence>
<evidence type="ECO:0000256" key="3">
    <source>
        <dbReference type="ARBA" id="ARBA00011738"/>
    </source>
</evidence>
<dbReference type="Proteomes" id="UP000241769">
    <property type="component" value="Unassembled WGS sequence"/>
</dbReference>
<dbReference type="PRINTS" id="PR01043">
    <property type="entry name" value="TRNASYNTHGLY"/>
</dbReference>
<dbReference type="GO" id="GO:0004820">
    <property type="term" value="F:glycine-tRNA ligase activity"/>
    <property type="evidence" value="ECO:0007669"/>
    <property type="project" value="UniProtKB-EC"/>
</dbReference>
<dbReference type="InterPro" id="IPR002314">
    <property type="entry name" value="aa-tRNA-synt_IIb"/>
</dbReference>
<evidence type="ECO:0000256" key="7">
    <source>
        <dbReference type="ARBA" id="ARBA00022741"/>
    </source>
</evidence>
<comment type="subunit">
    <text evidence="3">Homodimer.</text>
</comment>
<dbReference type="InterPro" id="IPR006195">
    <property type="entry name" value="aa-tRNA-synth_II"/>
</dbReference>
<gene>
    <name evidence="13" type="ORF">PROFUN_08999</name>
</gene>
<evidence type="ECO:0000313" key="14">
    <source>
        <dbReference type="Proteomes" id="UP000241769"/>
    </source>
</evidence>
<keyword evidence="9" id="KW-0648">Protein biosynthesis</keyword>
<dbReference type="OrthoDB" id="57698at2759"/>